<dbReference type="NCBIfam" id="NF007553">
    <property type="entry name" value="PRK10173.1"/>
    <property type="match status" value="1"/>
</dbReference>
<dbReference type="EC" id="3.1.3.8" evidence="3"/>
<proteinExistence type="inferred from homology"/>
<dbReference type="Pfam" id="PF00328">
    <property type="entry name" value="His_Phos_2"/>
    <property type="match status" value="1"/>
</dbReference>
<sequence>MKYKVLTVCLSAALLTPMTPVLANTDNVENMQLDQVLLLSRHNLRTPIVNTGILTEVTDKKWPAWDAQSGYLTTKGGALEVYMGHYFREWIEQNKLVPDELCPTGNEDLFVYTNSLQRTIATAQFFTAGAFPGCTVKIHHQPEIGKMDPVFNPIITNDSPEFKQKALLAMEEHLKGLNLKPGYDELDTVLDIKNSEKCKTDKLCELSSQTNSFIIEANKEPGVVGSLKIANSAVDAIDLQYYEGFPESQVAWGMVNTDDKWTKLNTLKNGYQETLFSPKLIAKNVAHPLLNYINKGFVSADKGETAKFIMLVGHDSNIASLMSAMDFKPYKLPEQYEYTPIGGKLVFQRWHDKSDKKDYVKVEYVYQTAEQLRNNSYLSLDTPPKHVTLEMKNCPIDKNGYCSWEDFQKVMKSALDQSN</sequence>
<dbReference type="InterPro" id="IPR050645">
    <property type="entry name" value="Histidine_acid_phosphatase"/>
</dbReference>
<dbReference type="GO" id="GO:0008877">
    <property type="term" value="F:glucose-1-phosphatase activity"/>
    <property type="evidence" value="ECO:0007669"/>
    <property type="project" value="UniProtKB-EC"/>
</dbReference>
<evidence type="ECO:0000313" key="4">
    <source>
        <dbReference type="Proteomes" id="UP001163056"/>
    </source>
</evidence>
<dbReference type="EMBL" id="JAREJI010000001">
    <property type="protein sequence ID" value="MDE8768308.1"/>
    <property type="molecule type" value="Genomic_DNA"/>
</dbReference>
<feature type="signal peptide" evidence="2">
    <location>
        <begin position="1"/>
        <end position="23"/>
    </location>
</feature>
<dbReference type="InterPro" id="IPR029033">
    <property type="entry name" value="His_PPase_superfam"/>
</dbReference>
<accession>A0AAJ1JD53</accession>
<dbReference type="Gene3D" id="3.40.50.1240">
    <property type="entry name" value="Phosphoglycerate mutase-like"/>
    <property type="match status" value="2"/>
</dbReference>
<dbReference type="EC" id="3.1.3.10" evidence="3"/>
<keyword evidence="3" id="KW-0378">Hydrolase</keyword>
<dbReference type="PANTHER" id="PTHR11567">
    <property type="entry name" value="ACID PHOSPHATASE-RELATED"/>
    <property type="match status" value="1"/>
</dbReference>
<evidence type="ECO:0000313" key="3">
    <source>
        <dbReference type="EMBL" id="MDE8768308.1"/>
    </source>
</evidence>
<dbReference type="InterPro" id="IPR033379">
    <property type="entry name" value="Acid_Pase_AS"/>
</dbReference>
<dbReference type="InterPro" id="IPR000560">
    <property type="entry name" value="His_Pase_clade-2"/>
</dbReference>
<dbReference type="GO" id="GO:0030288">
    <property type="term" value="C:outer membrane-bounded periplasmic space"/>
    <property type="evidence" value="ECO:0007669"/>
    <property type="project" value="TreeGrafter"/>
</dbReference>
<comment type="caution">
    <text evidence="3">The sequence shown here is derived from an EMBL/GenBank/DDBJ whole genome shotgun (WGS) entry which is preliminary data.</text>
</comment>
<dbReference type="PROSITE" id="PS00778">
    <property type="entry name" value="HIS_ACID_PHOSPHAT_2"/>
    <property type="match status" value="1"/>
</dbReference>
<evidence type="ECO:0000256" key="2">
    <source>
        <dbReference type="SAM" id="SignalP"/>
    </source>
</evidence>
<dbReference type="RefSeq" id="WP_088499402.1">
    <property type="nucleotide sequence ID" value="NZ_CP181870.1"/>
</dbReference>
<name>A0AAJ1JD53_PROST</name>
<evidence type="ECO:0000256" key="1">
    <source>
        <dbReference type="ARBA" id="ARBA00005375"/>
    </source>
</evidence>
<dbReference type="AlphaFoldDB" id="A0AAJ1JD53"/>
<dbReference type="CDD" id="cd07061">
    <property type="entry name" value="HP_HAP_like"/>
    <property type="match status" value="1"/>
</dbReference>
<dbReference type="PANTHER" id="PTHR11567:SF135">
    <property type="entry name" value="GLUCOSE-1-PHOSPHATASE"/>
    <property type="match status" value="1"/>
</dbReference>
<feature type="chain" id="PRO_5042591774" evidence="2">
    <location>
        <begin position="24"/>
        <end position="419"/>
    </location>
</feature>
<organism evidence="3 4">
    <name type="scientific">Providencia stuartii</name>
    <dbReference type="NCBI Taxonomy" id="588"/>
    <lineage>
        <taxon>Bacteria</taxon>
        <taxon>Pseudomonadati</taxon>
        <taxon>Pseudomonadota</taxon>
        <taxon>Gammaproteobacteria</taxon>
        <taxon>Enterobacterales</taxon>
        <taxon>Morganellaceae</taxon>
        <taxon>Providencia</taxon>
    </lineage>
</organism>
<gene>
    <name evidence="3" type="primary">agp</name>
    <name evidence="3" type="ORF">PZS58_01945</name>
</gene>
<protein>
    <submittedName>
        <fullName evidence="3">Bifunctional glucose-1-phosphatase/inositol phosphatase</fullName>
        <ecNumber evidence="3">3.1.3.10</ecNumber>
        <ecNumber evidence="3">3.1.3.8</ecNumber>
    </submittedName>
</protein>
<comment type="similarity">
    <text evidence="1">Belongs to the histidine acid phosphatase family.</text>
</comment>
<keyword evidence="2" id="KW-0732">Signal</keyword>
<dbReference type="GO" id="GO:0016158">
    <property type="term" value="F:inositol hexakisphosphate 3-phosphatase activity"/>
    <property type="evidence" value="ECO:0007669"/>
    <property type="project" value="UniProtKB-EC"/>
</dbReference>
<reference evidence="3 4" key="1">
    <citation type="submission" date="2023-03" db="EMBL/GenBank/DDBJ databases">
        <title>WGS of NDM-producing Providencia thailandensis from Ukrainian patients.</title>
        <authorList>
            <person name="Zabicka D."/>
            <person name="Izdebski R."/>
            <person name="Urbanowicz P."/>
            <person name="Biedrzycka M."/>
            <person name="Guzek A."/>
            <person name="Gniadkowski M."/>
        </authorList>
    </citation>
    <scope>NUCLEOTIDE SEQUENCE [LARGE SCALE GENOMIC DNA]</scope>
    <source>
        <strain evidence="3 4">8015-22</strain>
    </source>
</reference>
<dbReference type="SUPFAM" id="SSF53254">
    <property type="entry name" value="Phosphoglycerate mutase-like"/>
    <property type="match status" value="1"/>
</dbReference>
<dbReference type="PROSITE" id="PS00616">
    <property type="entry name" value="HIS_ACID_PHOSPHAT_1"/>
    <property type="match status" value="1"/>
</dbReference>
<dbReference type="Proteomes" id="UP001163056">
    <property type="component" value="Unassembled WGS sequence"/>
</dbReference>